<evidence type="ECO:0000313" key="2">
    <source>
        <dbReference type="Proteomes" id="UP000324585"/>
    </source>
</evidence>
<reference evidence="2" key="1">
    <citation type="journal article" date="2019" name="Nat. Commun.">
        <title>Expansion of phycobilisome linker gene families in mesophilic red algae.</title>
        <authorList>
            <person name="Lee J."/>
            <person name="Kim D."/>
            <person name="Bhattacharya D."/>
            <person name="Yoon H.S."/>
        </authorList>
    </citation>
    <scope>NUCLEOTIDE SEQUENCE [LARGE SCALE GENOMIC DNA]</scope>
    <source>
        <strain evidence="2">CCMP 1328</strain>
    </source>
</reference>
<evidence type="ECO:0000313" key="1">
    <source>
        <dbReference type="EMBL" id="KAA8492876.1"/>
    </source>
</evidence>
<dbReference type="AlphaFoldDB" id="A0A5J4YNI6"/>
<gene>
    <name evidence="1" type="ORF">FVE85_9148</name>
</gene>
<dbReference type="Proteomes" id="UP000324585">
    <property type="component" value="Unassembled WGS sequence"/>
</dbReference>
<accession>A0A5J4YNI6</accession>
<comment type="caution">
    <text evidence="1">The sequence shown here is derived from an EMBL/GenBank/DDBJ whole genome shotgun (WGS) entry which is preliminary data.</text>
</comment>
<name>A0A5J4YNI6_PORPP</name>
<sequence>MCPHCMESKMQALDVRIIVTIAAPTSRCLLLEMRSCLKREFAEVIFFPMALKRVFLFFHLAIWEASNESESIRSW</sequence>
<protein>
    <submittedName>
        <fullName evidence="1">Uncharacterized protein</fullName>
    </submittedName>
</protein>
<dbReference type="EMBL" id="VRMN01000008">
    <property type="protein sequence ID" value="KAA8492876.1"/>
    <property type="molecule type" value="Genomic_DNA"/>
</dbReference>
<keyword evidence="2" id="KW-1185">Reference proteome</keyword>
<organism evidence="1 2">
    <name type="scientific">Porphyridium purpureum</name>
    <name type="common">Red alga</name>
    <name type="synonym">Porphyridium cruentum</name>
    <dbReference type="NCBI Taxonomy" id="35688"/>
    <lineage>
        <taxon>Eukaryota</taxon>
        <taxon>Rhodophyta</taxon>
        <taxon>Bangiophyceae</taxon>
        <taxon>Porphyridiales</taxon>
        <taxon>Porphyridiaceae</taxon>
        <taxon>Porphyridium</taxon>
    </lineage>
</organism>
<proteinExistence type="predicted"/>